<feature type="signal peptide" evidence="1">
    <location>
        <begin position="1"/>
        <end position="20"/>
    </location>
</feature>
<comment type="caution">
    <text evidence="3">The sequence shown here is derived from an EMBL/GenBank/DDBJ whole genome shotgun (WGS) entry which is preliminary data.</text>
</comment>
<dbReference type="RefSeq" id="WP_253777764.1">
    <property type="nucleotide sequence ID" value="NZ_BAAAVE010000002.1"/>
</dbReference>
<protein>
    <recommendedName>
        <fullName evidence="2">BP74 N-terminal domain-containing protein</fullName>
    </recommendedName>
</protein>
<organism evidence="3 4">
    <name type="scientific">Nonomuraea roseoviolacea subsp. carminata</name>
    <dbReference type="NCBI Taxonomy" id="160689"/>
    <lineage>
        <taxon>Bacteria</taxon>
        <taxon>Bacillati</taxon>
        <taxon>Actinomycetota</taxon>
        <taxon>Actinomycetes</taxon>
        <taxon>Streptosporangiales</taxon>
        <taxon>Streptosporangiaceae</taxon>
        <taxon>Nonomuraea</taxon>
    </lineage>
</organism>
<proteinExistence type="predicted"/>
<dbReference type="Pfam" id="PF23621">
    <property type="entry name" value="BP74_N"/>
    <property type="match status" value="1"/>
</dbReference>
<dbReference type="PANTHER" id="PTHR35883:SF1">
    <property type="entry name" value="CALMODULIN-BINDING PROTEIN CAM-BP15-RELATED"/>
    <property type="match status" value="1"/>
</dbReference>
<dbReference type="InterPro" id="IPR056422">
    <property type="entry name" value="BP74_N"/>
</dbReference>
<accession>A0ABT1KBS6</accession>
<dbReference type="EMBL" id="JAMZEC010000001">
    <property type="protein sequence ID" value="MCP2351450.1"/>
    <property type="molecule type" value="Genomic_DNA"/>
</dbReference>
<dbReference type="InterPro" id="IPR053344">
    <property type="entry name" value="cAMP-inducible_BP74-like"/>
</dbReference>
<evidence type="ECO:0000259" key="2">
    <source>
        <dbReference type="Pfam" id="PF23621"/>
    </source>
</evidence>
<evidence type="ECO:0000313" key="4">
    <source>
        <dbReference type="Proteomes" id="UP001320766"/>
    </source>
</evidence>
<sequence length="153" mass="16702">MRRFVSAIGVLVAAGTLAFAQPAAATQSVAATRAAAPAAEALFEFDYPPAPDRFVVKLTEPDKIQEARDILSGAQRDRTHVLGRIVKRPAPYNPGWQYHLDPTSVSFFTHAIEVCDASPRYVDDHLDEAGGAFLPGLLWCPWGSRLLREVSVE</sequence>
<dbReference type="Proteomes" id="UP001320766">
    <property type="component" value="Unassembled WGS sequence"/>
</dbReference>
<name>A0ABT1KBS6_9ACTN</name>
<evidence type="ECO:0000256" key="1">
    <source>
        <dbReference type="SAM" id="SignalP"/>
    </source>
</evidence>
<feature type="chain" id="PRO_5046860813" description="BP74 N-terminal domain-containing protein" evidence="1">
    <location>
        <begin position="21"/>
        <end position="153"/>
    </location>
</feature>
<gene>
    <name evidence="3" type="ORF">HD595_007572</name>
</gene>
<keyword evidence="4" id="KW-1185">Reference proteome</keyword>
<reference evidence="3 4" key="1">
    <citation type="submission" date="2022-06" db="EMBL/GenBank/DDBJ databases">
        <title>Sequencing the genomes of 1000 actinobacteria strains.</title>
        <authorList>
            <person name="Klenk H.-P."/>
        </authorList>
    </citation>
    <scope>NUCLEOTIDE SEQUENCE [LARGE SCALE GENOMIC DNA]</scope>
    <source>
        <strain evidence="3 4">DSM 44170</strain>
    </source>
</reference>
<dbReference type="PANTHER" id="PTHR35883">
    <property type="entry name" value="CYCLIC AMP-INDUCIBLE PROTEIN BP74-RELATED"/>
    <property type="match status" value="1"/>
</dbReference>
<evidence type="ECO:0000313" key="3">
    <source>
        <dbReference type="EMBL" id="MCP2351450.1"/>
    </source>
</evidence>
<feature type="domain" description="BP74 N-terminal" evidence="2">
    <location>
        <begin position="40"/>
        <end position="152"/>
    </location>
</feature>
<keyword evidence="1" id="KW-0732">Signal</keyword>